<evidence type="ECO:0000313" key="1">
    <source>
        <dbReference type="EMBL" id="GKV29158.1"/>
    </source>
</evidence>
<accession>A0AAV5KX63</accession>
<sequence>MRLGNFMQESGKDIILSRAHDCYHFLKILKYSTSTLMQRCELSKVIYS</sequence>
<dbReference type="AlphaFoldDB" id="A0AAV5KX63"/>
<dbReference type="EMBL" id="BPVZ01000082">
    <property type="protein sequence ID" value="GKV29158.1"/>
    <property type="molecule type" value="Genomic_DNA"/>
</dbReference>
<name>A0AAV5KX63_9ROSI</name>
<proteinExistence type="predicted"/>
<organism evidence="1 2">
    <name type="scientific">Rubroshorea leprosula</name>
    <dbReference type="NCBI Taxonomy" id="152421"/>
    <lineage>
        <taxon>Eukaryota</taxon>
        <taxon>Viridiplantae</taxon>
        <taxon>Streptophyta</taxon>
        <taxon>Embryophyta</taxon>
        <taxon>Tracheophyta</taxon>
        <taxon>Spermatophyta</taxon>
        <taxon>Magnoliopsida</taxon>
        <taxon>eudicotyledons</taxon>
        <taxon>Gunneridae</taxon>
        <taxon>Pentapetalae</taxon>
        <taxon>rosids</taxon>
        <taxon>malvids</taxon>
        <taxon>Malvales</taxon>
        <taxon>Dipterocarpaceae</taxon>
        <taxon>Rubroshorea</taxon>
    </lineage>
</organism>
<comment type="caution">
    <text evidence="1">The sequence shown here is derived from an EMBL/GenBank/DDBJ whole genome shotgun (WGS) entry which is preliminary data.</text>
</comment>
<dbReference type="Proteomes" id="UP001054252">
    <property type="component" value="Unassembled WGS sequence"/>
</dbReference>
<keyword evidence="2" id="KW-1185">Reference proteome</keyword>
<protein>
    <submittedName>
        <fullName evidence="1">Uncharacterized protein</fullName>
    </submittedName>
</protein>
<gene>
    <name evidence="1" type="ORF">SLEP1_g38113</name>
</gene>
<reference evidence="1 2" key="1">
    <citation type="journal article" date="2021" name="Commun. Biol.">
        <title>The genome of Shorea leprosula (Dipterocarpaceae) highlights the ecological relevance of drought in aseasonal tropical rainforests.</title>
        <authorList>
            <person name="Ng K.K.S."/>
            <person name="Kobayashi M.J."/>
            <person name="Fawcett J.A."/>
            <person name="Hatakeyama M."/>
            <person name="Paape T."/>
            <person name="Ng C.H."/>
            <person name="Ang C.C."/>
            <person name="Tnah L.H."/>
            <person name="Lee C.T."/>
            <person name="Nishiyama T."/>
            <person name="Sese J."/>
            <person name="O'Brien M.J."/>
            <person name="Copetti D."/>
            <person name="Mohd Noor M.I."/>
            <person name="Ong R.C."/>
            <person name="Putra M."/>
            <person name="Sireger I.Z."/>
            <person name="Indrioko S."/>
            <person name="Kosugi Y."/>
            <person name="Izuno A."/>
            <person name="Isagi Y."/>
            <person name="Lee S.L."/>
            <person name="Shimizu K.K."/>
        </authorList>
    </citation>
    <scope>NUCLEOTIDE SEQUENCE [LARGE SCALE GENOMIC DNA]</scope>
    <source>
        <strain evidence="1">214</strain>
    </source>
</reference>
<evidence type="ECO:0000313" key="2">
    <source>
        <dbReference type="Proteomes" id="UP001054252"/>
    </source>
</evidence>